<reference evidence="1" key="1">
    <citation type="submission" date="2016-02" db="EMBL/GenBank/DDBJ databases">
        <title>Genomic sequences of Ochrobactrum anthropi.</title>
        <authorList>
            <person name="Chudasama K.S."/>
            <person name="Thaker V.S."/>
        </authorList>
    </citation>
    <scope>NUCLEOTIDE SEQUENCE [LARGE SCALE GENOMIC DNA]</scope>
    <source>
        <strain evidence="1">SUBG007</strain>
    </source>
</reference>
<dbReference type="AlphaFoldDB" id="A0A656Z5X4"/>
<gene>
    <name evidence="1" type="ORF">AB664_31370</name>
</gene>
<protein>
    <submittedName>
        <fullName evidence="1">Uncharacterized protein</fullName>
    </submittedName>
</protein>
<dbReference type="EMBL" id="LUAY01002286">
    <property type="protein sequence ID" value="KYB45872.1"/>
    <property type="molecule type" value="Genomic_DNA"/>
</dbReference>
<evidence type="ECO:0000313" key="1">
    <source>
        <dbReference type="EMBL" id="KYB45872.1"/>
    </source>
</evidence>
<organism evidence="1">
    <name type="scientific">Brucella anthropi</name>
    <name type="common">Ochrobactrum anthropi</name>
    <dbReference type="NCBI Taxonomy" id="529"/>
    <lineage>
        <taxon>Bacteria</taxon>
        <taxon>Pseudomonadati</taxon>
        <taxon>Pseudomonadota</taxon>
        <taxon>Alphaproteobacteria</taxon>
        <taxon>Hyphomicrobiales</taxon>
        <taxon>Brucellaceae</taxon>
        <taxon>Brucella/Ochrobactrum group</taxon>
        <taxon>Brucella</taxon>
    </lineage>
</organism>
<accession>A0A656Z5X4</accession>
<name>A0A656Z5X4_BRUAN</name>
<sequence length="63" mass="7098">MKLTAAQKKLLKSLQDRSEFFTTIEELPAQIVKLRLAKWSNIRMGRGLLSITRAGRQALKGGE</sequence>
<proteinExistence type="predicted"/>
<comment type="caution">
    <text evidence="1">The sequence shown here is derived from an EMBL/GenBank/DDBJ whole genome shotgun (WGS) entry which is preliminary data.</text>
</comment>